<dbReference type="KEGG" id="ruj:E5Z56_08950"/>
<evidence type="ECO:0000313" key="2">
    <source>
        <dbReference type="Proteomes" id="UP000301475"/>
    </source>
</evidence>
<reference evidence="1 2" key="1">
    <citation type="submission" date="2019-04" db="EMBL/GenBank/DDBJ databases">
        <authorList>
            <person name="Embree M."/>
            <person name="Gaffney J.R."/>
        </authorList>
    </citation>
    <scope>NUCLEOTIDE SEQUENCE [LARGE SCALE GENOMIC DNA]</scope>
    <source>
        <strain evidence="1 2">JE7A12</strain>
    </source>
</reference>
<proteinExistence type="predicted"/>
<keyword evidence="2" id="KW-1185">Reference proteome</keyword>
<dbReference type="AlphaFoldDB" id="A0A4P8XWF7"/>
<name>A0A4P8XWF7_9FIRM</name>
<sequence length="156" mass="18225">MNKQVPISELVPIFKEILNSGSNVNFTPRGVSMLPMLRDNCDTVTLSKPTKLKKYDVVFFYHKPTNSYVLHRIVKVNSDGTYNICGDNRMVCEVNVPKKDIFAVVTAFTKDNVTHKITDLNYKIYSRKCVAKKKIRWKYYSIKEKLYPYYRKIKGK</sequence>
<organism evidence="1 2">
    <name type="scientific">Ruminococcus bovis</name>
    <dbReference type="NCBI Taxonomy" id="2564099"/>
    <lineage>
        <taxon>Bacteria</taxon>
        <taxon>Bacillati</taxon>
        <taxon>Bacillota</taxon>
        <taxon>Clostridia</taxon>
        <taxon>Eubacteriales</taxon>
        <taxon>Oscillospiraceae</taxon>
        <taxon>Ruminococcus</taxon>
    </lineage>
</organism>
<dbReference type="CDD" id="cd06462">
    <property type="entry name" value="Peptidase_S24_S26"/>
    <property type="match status" value="1"/>
</dbReference>
<dbReference type="EMBL" id="CP039381">
    <property type="protein sequence ID" value="QCT07471.1"/>
    <property type="molecule type" value="Genomic_DNA"/>
</dbReference>
<accession>A0A4P8XWF7</accession>
<dbReference type="Proteomes" id="UP000301475">
    <property type="component" value="Chromosome"/>
</dbReference>
<protein>
    <recommendedName>
        <fullName evidence="3">Peptidase S24/S26A/S26B/S26C domain-containing protein</fullName>
    </recommendedName>
</protein>
<dbReference type="OrthoDB" id="3191897at2"/>
<gene>
    <name evidence="1" type="ORF">E5Z56_08950</name>
</gene>
<dbReference type="RefSeq" id="WP_138157479.1">
    <property type="nucleotide sequence ID" value="NZ_CP039381.1"/>
</dbReference>
<evidence type="ECO:0000313" key="1">
    <source>
        <dbReference type="EMBL" id="QCT07471.1"/>
    </source>
</evidence>
<evidence type="ECO:0008006" key="3">
    <source>
        <dbReference type="Google" id="ProtNLM"/>
    </source>
</evidence>